<sequence length="256" mass="29578">MWSLYAFPILWTVLYPFFAIFCEAAIFTPWNSTMDIREARYFMKLSGAKIVFADENSVNTILKVVKLDNNDIKIVVFGRARNECFTFSNILKGHIKFDVDNFQCTSVDSIHDIAELLYSSAMNFYRTISIQKESYSGYYHTFGCWSFINVEFYCELLQQTALSYIRRGDDVTWMFLSRSMANRILKSGYCKKYDVSSISKLNLSEMTEFCNIITAQKSHHKADSVGTVGKNAQIKIVDLKTRYALGPNKIDELLRK</sequence>
<comment type="caution">
    <text evidence="2">The sequence shown here is derived from an EMBL/GenBank/DDBJ whole genome shotgun (WGS) entry which is preliminary data.</text>
</comment>
<dbReference type="EMBL" id="JAYRBN010000035">
    <property type="protein sequence ID" value="KAL2747718.1"/>
    <property type="molecule type" value="Genomic_DNA"/>
</dbReference>
<keyword evidence="1" id="KW-0812">Transmembrane</keyword>
<dbReference type="SUPFAM" id="SSF56801">
    <property type="entry name" value="Acetyl-CoA synthetase-like"/>
    <property type="match status" value="1"/>
</dbReference>
<dbReference type="AlphaFoldDB" id="A0ABD2CRH2"/>
<gene>
    <name evidence="2" type="ORF">V1477_004410</name>
</gene>
<keyword evidence="1" id="KW-0472">Membrane</keyword>
<keyword evidence="1" id="KW-1133">Transmembrane helix</keyword>
<evidence type="ECO:0000313" key="3">
    <source>
        <dbReference type="Proteomes" id="UP001607303"/>
    </source>
</evidence>
<feature type="transmembrane region" description="Helical" evidence="1">
    <location>
        <begin position="6"/>
        <end position="27"/>
    </location>
</feature>
<dbReference type="Gene3D" id="3.40.50.980">
    <property type="match status" value="1"/>
</dbReference>
<evidence type="ECO:0000313" key="2">
    <source>
        <dbReference type="EMBL" id="KAL2747718.1"/>
    </source>
</evidence>
<proteinExistence type="predicted"/>
<name>A0ABD2CRH2_VESMC</name>
<organism evidence="2 3">
    <name type="scientific">Vespula maculifrons</name>
    <name type="common">Eastern yellow jacket</name>
    <name type="synonym">Wasp</name>
    <dbReference type="NCBI Taxonomy" id="7453"/>
    <lineage>
        <taxon>Eukaryota</taxon>
        <taxon>Metazoa</taxon>
        <taxon>Ecdysozoa</taxon>
        <taxon>Arthropoda</taxon>
        <taxon>Hexapoda</taxon>
        <taxon>Insecta</taxon>
        <taxon>Pterygota</taxon>
        <taxon>Neoptera</taxon>
        <taxon>Endopterygota</taxon>
        <taxon>Hymenoptera</taxon>
        <taxon>Apocrita</taxon>
        <taxon>Aculeata</taxon>
        <taxon>Vespoidea</taxon>
        <taxon>Vespidae</taxon>
        <taxon>Vespinae</taxon>
        <taxon>Vespula</taxon>
    </lineage>
</organism>
<reference evidence="2 3" key="1">
    <citation type="journal article" date="2024" name="Ann. Entomol. Soc. Am.">
        <title>Genomic analyses of the southern and eastern yellowjacket wasps (Hymenoptera: Vespidae) reveal evolutionary signatures of social life.</title>
        <authorList>
            <person name="Catto M.A."/>
            <person name="Caine P.B."/>
            <person name="Orr S.E."/>
            <person name="Hunt B.G."/>
            <person name="Goodisman M.A.D."/>
        </authorList>
    </citation>
    <scope>NUCLEOTIDE SEQUENCE [LARGE SCALE GENOMIC DNA]</scope>
    <source>
        <strain evidence="2">232</strain>
        <tissue evidence="2">Head and thorax</tissue>
    </source>
</reference>
<accession>A0ABD2CRH2</accession>
<evidence type="ECO:0000256" key="1">
    <source>
        <dbReference type="SAM" id="Phobius"/>
    </source>
</evidence>
<keyword evidence="3" id="KW-1185">Reference proteome</keyword>
<protein>
    <submittedName>
        <fullName evidence="2">4-coumarate--CoA ligase 1-like</fullName>
    </submittedName>
</protein>
<dbReference type="Proteomes" id="UP001607303">
    <property type="component" value="Unassembled WGS sequence"/>
</dbReference>